<keyword evidence="2" id="KW-0378">Hydrolase</keyword>
<protein>
    <submittedName>
        <fullName evidence="2">Aminopeptidase P family N-terminal domain-containing protein</fullName>
    </submittedName>
</protein>
<accession>A0ABD5S5F2</accession>
<sequence length="89" mass="10312">MPTTPFERRTRAAQDRLRDGAGDALVLFPSRNLRYLTGFDEEPAERHLLLFVPREGDPVFLVPKLYDEQVREASWVPDVRTWADDDDPV</sequence>
<dbReference type="EMBL" id="JBHSWU010001365">
    <property type="protein sequence ID" value="MFC6726754.1"/>
    <property type="molecule type" value="Genomic_DNA"/>
</dbReference>
<evidence type="ECO:0000313" key="2">
    <source>
        <dbReference type="EMBL" id="MFC6726754.1"/>
    </source>
</evidence>
<dbReference type="InterPro" id="IPR029149">
    <property type="entry name" value="Creatin/AminoP/Spt16_N"/>
</dbReference>
<reference evidence="2 3" key="1">
    <citation type="journal article" date="2019" name="Int. J. Syst. Evol. Microbiol.">
        <title>The Global Catalogue of Microorganisms (GCM) 10K type strain sequencing project: providing services to taxonomists for standard genome sequencing and annotation.</title>
        <authorList>
            <consortium name="The Broad Institute Genomics Platform"/>
            <consortium name="The Broad Institute Genome Sequencing Center for Infectious Disease"/>
            <person name="Wu L."/>
            <person name="Ma J."/>
        </authorList>
    </citation>
    <scope>NUCLEOTIDE SEQUENCE [LARGE SCALE GENOMIC DNA]</scope>
    <source>
        <strain evidence="2 3">NBRC 111368</strain>
    </source>
</reference>
<name>A0ABD5S5F2_9EURY</name>
<feature type="domain" description="Creatinase N-terminal" evidence="1">
    <location>
        <begin position="9"/>
        <end position="85"/>
    </location>
</feature>
<dbReference type="GO" id="GO:0004177">
    <property type="term" value="F:aminopeptidase activity"/>
    <property type="evidence" value="ECO:0007669"/>
    <property type="project" value="UniProtKB-KW"/>
</dbReference>
<dbReference type="AlphaFoldDB" id="A0ABD5S5F2"/>
<evidence type="ECO:0000259" key="1">
    <source>
        <dbReference type="Pfam" id="PF01321"/>
    </source>
</evidence>
<proteinExistence type="predicted"/>
<dbReference type="Proteomes" id="UP001596328">
    <property type="component" value="Unassembled WGS sequence"/>
</dbReference>
<organism evidence="2 3">
    <name type="scientific">Halobium palmae</name>
    <dbReference type="NCBI Taxonomy" id="1776492"/>
    <lineage>
        <taxon>Archaea</taxon>
        <taxon>Methanobacteriati</taxon>
        <taxon>Methanobacteriota</taxon>
        <taxon>Stenosarchaea group</taxon>
        <taxon>Halobacteria</taxon>
        <taxon>Halobacteriales</taxon>
        <taxon>Haloferacaceae</taxon>
        <taxon>Halobium</taxon>
    </lineage>
</organism>
<dbReference type="Pfam" id="PF01321">
    <property type="entry name" value="Creatinase_N"/>
    <property type="match status" value="1"/>
</dbReference>
<evidence type="ECO:0000313" key="3">
    <source>
        <dbReference type="Proteomes" id="UP001596328"/>
    </source>
</evidence>
<gene>
    <name evidence="2" type="ORF">ACFQE1_20745</name>
</gene>
<keyword evidence="2" id="KW-0645">Protease</keyword>
<keyword evidence="2" id="KW-0031">Aminopeptidase</keyword>
<keyword evidence="3" id="KW-1185">Reference proteome</keyword>
<dbReference type="Gene3D" id="3.40.350.10">
    <property type="entry name" value="Creatinase/prolidase N-terminal domain"/>
    <property type="match status" value="1"/>
</dbReference>
<dbReference type="InterPro" id="IPR000587">
    <property type="entry name" value="Creatinase_N"/>
</dbReference>
<feature type="non-terminal residue" evidence="2">
    <location>
        <position position="89"/>
    </location>
</feature>
<dbReference type="SUPFAM" id="SSF53092">
    <property type="entry name" value="Creatinase/prolidase N-terminal domain"/>
    <property type="match status" value="1"/>
</dbReference>
<comment type="caution">
    <text evidence="2">The sequence shown here is derived from an EMBL/GenBank/DDBJ whole genome shotgun (WGS) entry which is preliminary data.</text>
</comment>